<dbReference type="PANTHER" id="PTHR30203">
    <property type="entry name" value="OUTER MEMBRANE CATION EFFLUX PROTEIN"/>
    <property type="match status" value="1"/>
</dbReference>
<dbReference type="SUPFAM" id="SSF56954">
    <property type="entry name" value="Outer membrane efflux proteins (OEP)"/>
    <property type="match status" value="1"/>
</dbReference>
<dbReference type="GO" id="GO:0015562">
    <property type="term" value="F:efflux transmembrane transporter activity"/>
    <property type="evidence" value="ECO:0007669"/>
    <property type="project" value="InterPro"/>
</dbReference>
<accession>A0A5S9F5X0</accession>
<dbReference type="RefSeq" id="WP_151971100.1">
    <property type="nucleotide sequence ID" value="NZ_AP019860.1"/>
</dbReference>
<protein>
    <submittedName>
        <fullName evidence="3">Cytochrome c</fullName>
    </submittedName>
</protein>
<dbReference type="OrthoDB" id="9791261at2"/>
<dbReference type="PROSITE" id="PS51257">
    <property type="entry name" value="PROKAR_LIPOPROTEIN"/>
    <property type="match status" value="1"/>
</dbReference>
<dbReference type="Gene3D" id="1.20.1600.10">
    <property type="entry name" value="Outer membrane efflux proteins (OEP)"/>
    <property type="match status" value="1"/>
</dbReference>
<dbReference type="InterPro" id="IPR003423">
    <property type="entry name" value="OMP_efflux"/>
</dbReference>
<dbReference type="KEGG" id="uam:UABAM_05471"/>
<proteinExistence type="inferred from homology"/>
<dbReference type="Pfam" id="PF02321">
    <property type="entry name" value="OEP"/>
    <property type="match status" value="1"/>
</dbReference>
<dbReference type="Proteomes" id="UP000326354">
    <property type="component" value="Chromosome"/>
</dbReference>
<dbReference type="InterPro" id="IPR010131">
    <property type="entry name" value="MdtP/NodT-like"/>
</dbReference>
<organism evidence="3 4">
    <name type="scientific">Uabimicrobium amorphum</name>
    <dbReference type="NCBI Taxonomy" id="2596890"/>
    <lineage>
        <taxon>Bacteria</taxon>
        <taxon>Pseudomonadati</taxon>
        <taxon>Planctomycetota</taxon>
        <taxon>Candidatus Uabimicrobiia</taxon>
        <taxon>Candidatus Uabimicrobiales</taxon>
        <taxon>Candidatus Uabimicrobiaceae</taxon>
        <taxon>Candidatus Uabimicrobium</taxon>
    </lineage>
</organism>
<keyword evidence="2" id="KW-0175">Coiled coil</keyword>
<evidence type="ECO:0000256" key="2">
    <source>
        <dbReference type="SAM" id="Coils"/>
    </source>
</evidence>
<name>A0A5S9F5X0_UABAM</name>
<evidence type="ECO:0000313" key="3">
    <source>
        <dbReference type="EMBL" id="BBM87068.1"/>
    </source>
</evidence>
<keyword evidence="4" id="KW-1185">Reference proteome</keyword>
<reference evidence="3 4" key="1">
    <citation type="submission" date="2019-08" db="EMBL/GenBank/DDBJ databases">
        <title>Complete genome sequence of Candidatus Uab amorphum.</title>
        <authorList>
            <person name="Shiratori T."/>
            <person name="Suzuki S."/>
            <person name="Kakizawa Y."/>
            <person name="Ishida K."/>
        </authorList>
    </citation>
    <scope>NUCLEOTIDE SEQUENCE [LARGE SCALE GENOMIC DNA]</scope>
    <source>
        <strain evidence="3 4">SRT547</strain>
    </source>
</reference>
<dbReference type="AlphaFoldDB" id="A0A5S9F5X0"/>
<dbReference type="PANTHER" id="PTHR30203:SF24">
    <property type="entry name" value="BLR4935 PROTEIN"/>
    <property type="match status" value="1"/>
</dbReference>
<feature type="coiled-coil region" evidence="2">
    <location>
        <begin position="342"/>
        <end position="369"/>
    </location>
</feature>
<gene>
    <name evidence="3" type="ORF">UABAM_05471</name>
</gene>
<comment type="similarity">
    <text evidence="1">Belongs to the outer membrane factor (OMF) (TC 1.B.17) family.</text>
</comment>
<dbReference type="EMBL" id="AP019860">
    <property type="protein sequence ID" value="BBM87068.1"/>
    <property type="molecule type" value="Genomic_DNA"/>
</dbReference>
<sequence>MNQKINCEMINGKTSIITVLTIFIISCTSLQPKELRLEEPKLKEKLIITQSREKSPIKQIINVSKVLTLDQVITCIKNYNPRLQASKAVILEVQGSAQQQMLYPNPVLGFESEDMPLDNFGNFGRAENSVILRQRFIMPWKRNATQATLNKQIDIVKQDYIVFENQIVTEGKRTFFKLLAIQEKLTTTKRLLEIAKTSLDVSKKRVKTGEARNVESIRAQVECSQTILKIQELENEVDNTYQKLLLLMGMPDLKIKKLQGALFTKIPEFDLKEYLFKDHPELKKEGLNHDLAELKIQQAEKGRWPDVQVGIGIEDDNNENEESFRLSLEIPLPIFNRNQGKISEAKGSKQRAQNTIQATRNELKTNVDQYLRLYFTAQKQVNSYKEDIIPKASQTFELTKKLYQASEIGQIELLNAQQTLVKAELGYIDALADLWDYVIYLEYFTGAKLLPIKD</sequence>
<evidence type="ECO:0000313" key="4">
    <source>
        <dbReference type="Proteomes" id="UP000326354"/>
    </source>
</evidence>
<evidence type="ECO:0000256" key="1">
    <source>
        <dbReference type="ARBA" id="ARBA00007613"/>
    </source>
</evidence>